<dbReference type="Pfam" id="PF06161">
    <property type="entry name" value="DUF975"/>
    <property type="match status" value="1"/>
</dbReference>
<keyword evidence="1" id="KW-0812">Transmembrane</keyword>
<evidence type="ECO:0000256" key="1">
    <source>
        <dbReference type="SAM" id="Phobius"/>
    </source>
</evidence>
<feature type="transmembrane region" description="Helical" evidence="1">
    <location>
        <begin position="229"/>
        <end position="254"/>
    </location>
</feature>
<dbReference type="RefSeq" id="WP_166035086.1">
    <property type="nucleotide sequence ID" value="NZ_CP049887.1"/>
</dbReference>
<dbReference type="Proteomes" id="UP000501747">
    <property type="component" value="Chromosome"/>
</dbReference>
<evidence type="ECO:0000313" key="2">
    <source>
        <dbReference type="EMBL" id="QIL48957.1"/>
    </source>
</evidence>
<accession>A0A6G8AVD9</accession>
<feature type="transmembrane region" description="Helical" evidence="1">
    <location>
        <begin position="116"/>
        <end position="136"/>
    </location>
</feature>
<dbReference type="AlphaFoldDB" id="A0A6G8AVD9"/>
<dbReference type="KEGG" id="vhy:G7082_10795"/>
<dbReference type="PANTHER" id="PTHR40076:SF1">
    <property type="entry name" value="MEMBRANE PROTEIN"/>
    <property type="match status" value="1"/>
</dbReference>
<keyword evidence="3" id="KW-1185">Reference proteome</keyword>
<dbReference type="InterPro" id="IPR010380">
    <property type="entry name" value="DUF975"/>
</dbReference>
<keyword evidence="1" id="KW-1133">Transmembrane helix</keyword>
<sequence length="289" mass="33116">MYKTSGQLKREAKDSLKGRWSDAVKLNLVPSLLQIASAVFFTLMVAGIVLFISVFTDSNDVSIGNSSHESAIFSGALGDDIDDMWDKDYNDYEDNYTYSPASVTANVASSYGVTPIITFVLSFLTIGISFTFLDVIRKREQQSMEMKDAFRLFNGVDFIPVLLINILTYMFQFLWSLCFVIPGIVKLYSYSQSNFIYKDLSTHKDTRTMGATSFITESRQLMDGHKGRLFWLDISFLGWKILSLFTFNIANIWLNPYINTTKAAFYNDLAKDRYLMLEVEEEEEEWTNF</sequence>
<feature type="transmembrane region" description="Helical" evidence="1">
    <location>
        <begin position="148"/>
        <end position="167"/>
    </location>
</feature>
<protein>
    <submittedName>
        <fullName evidence="2">DUF975 family protein</fullName>
    </submittedName>
</protein>
<gene>
    <name evidence="2" type="ORF">G7082_10795</name>
</gene>
<name>A0A6G8AVD9_9ENTE</name>
<evidence type="ECO:0000313" key="3">
    <source>
        <dbReference type="Proteomes" id="UP000501747"/>
    </source>
</evidence>
<keyword evidence="1" id="KW-0472">Membrane</keyword>
<reference evidence="2 3" key="1">
    <citation type="submission" date="2020-03" db="EMBL/GenBank/DDBJ databases">
        <title>Vagococcus sp. nov., isolated from beetles.</title>
        <authorList>
            <person name="Hyun D.-W."/>
            <person name="Bae J.-W."/>
        </authorList>
    </citation>
    <scope>NUCLEOTIDE SEQUENCE [LARGE SCALE GENOMIC DNA]</scope>
    <source>
        <strain evidence="2 3">HDW17B</strain>
    </source>
</reference>
<proteinExistence type="predicted"/>
<dbReference type="EMBL" id="CP049887">
    <property type="protein sequence ID" value="QIL48957.1"/>
    <property type="molecule type" value="Genomic_DNA"/>
</dbReference>
<organism evidence="2 3">
    <name type="scientific">Vagococcus hydrophili</name>
    <dbReference type="NCBI Taxonomy" id="2714947"/>
    <lineage>
        <taxon>Bacteria</taxon>
        <taxon>Bacillati</taxon>
        <taxon>Bacillota</taxon>
        <taxon>Bacilli</taxon>
        <taxon>Lactobacillales</taxon>
        <taxon>Enterococcaceae</taxon>
        <taxon>Vagococcus</taxon>
    </lineage>
</organism>
<feature type="transmembrane region" description="Helical" evidence="1">
    <location>
        <begin position="35"/>
        <end position="55"/>
    </location>
</feature>
<dbReference type="PANTHER" id="PTHR40076">
    <property type="entry name" value="MEMBRANE PROTEIN-RELATED"/>
    <property type="match status" value="1"/>
</dbReference>